<feature type="compositionally biased region" description="Polar residues" evidence="1">
    <location>
        <begin position="68"/>
        <end position="80"/>
    </location>
</feature>
<feature type="region of interest" description="Disordered" evidence="1">
    <location>
        <begin position="1"/>
        <end position="29"/>
    </location>
</feature>
<feature type="compositionally biased region" description="Basic and acidic residues" evidence="1">
    <location>
        <begin position="81"/>
        <end position="92"/>
    </location>
</feature>
<comment type="caution">
    <text evidence="2">The sequence shown here is derived from an EMBL/GenBank/DDBJ whole genome shotgun (WGS) entry which is preliminary data.</text>
</comment>
<dbReference type="AlphaFoldDB" id="A0A5J4TXY8"/>
<dbReference type="Proteomes" id="UP000324800">
    <property type="component" value="Unassembled WGS sequence"/>
</dbReference>
<protein>
    <submittedName>
        <fullName evidence="2">Uncharacterized protein</fullName>
    </submittedName>
</protein>
<sequence length="123" mass="14265">MNTESTNGPDRPLSSTPSARSITQNSETKSELEQKFLTLHAEYDSLQKAKEENEVKFHEQIMMLTTQLTEEQDKFSNSQKNVEKEKESSRRTIKEKLEVVQKAAHLEEEHVPKLCLKLEYLTL</sequence>
<feature type="compositionally biased region" description="Polar residues" evidence="1">
    <location>
        <begin position="1"/>
        <end position="27"/>
    </location>
</feature>
<evidence type="ECO:0000313" key="3">
    <source>
        <dbReference type="Proteomes" id="UP000324800"/>
    </source>
</evidence>
<evidence type="ECO:0000313" key="2">
    <source>
        <dbReference type="EMBL" id="KAA6362692.1"/>
    </source>
</evidence>
<dbReference type="EMBL" id="SNRW01023849">
    <property type="protein sequence ID" value="KAA6362692.1"/>
    <property type="molecule type" value="Genomic_DNA"/>
</dbReference>
<evidence type="ECO:0000256" key="1">
    <source>
        <dbReference type="SAM" id="MobiDB-lite"/>
    </source>
</evidence>
<reference evidence="2 3" key="1">
    <citation type="submission" date="2019-03" db="EMBL/GenBank/DDBJ databases">
        <title>Single cell metagenomics reveals metabolic interactions within the superorganism composed of flagellate Streblomastix strix and complex community of Bacteroidetes bacteria on its surface.</title>
        <authorList>
            <person name="Treitli S.C."/>
            <person name="Kolisko M."/>
            <person name="Husnik F."/>
            <person name="Keeling P."/>
            <person name="Hampl V."/>
        </authorList>
    </citation>
    <scope>NUCLEOTIDE SEQUENCE [LARGE SCALE GENOMIC DNA]</scope>
    <source>
        <strain evidence="2">ST1C</strain>
    </source>
</reference>
<feature type="region of interest" description="Disordered" evidence="1">
    <location>
        <begin position="68"/>
        <end position="92"/>
    </location>
</feature>
<gene>
    <name evidence="2" type="ORF">EZS28_041781</name>
</gene>
<organism evidence="2 3">
    <name type="scientific">Streblomastix strix</name>
    <dbReference type="NCBI Taxonomy" id="222440"/>
    <lineage>
        <taxon>Eukaryota</taxon>
        <taxon>Metamonada</taxon>
        <taxon>Preaxostyla</taxon>
        <taxon>Oxymonadida</taxon>
        <taxon>Streblomastigidae</taxon>
        <taxon>Streblomastix</taxon>
    </lineage>
</organism>
<accession>A0A5J4TXY8</accession>
<name>A0A5J4TXY8_9EUKA</name>
<proteinExistence type="predicted"/>